<dbReference type="EMBL" id="CM056741">
    <property type="protein sequence ID" value="KAJ8684244.1"/>
    <property type="molecule type" value="Genomic_DNA"/>
</dbReference>
<evidence type="ECO:0000313" key="2">
    <source>
        <dbReference type="Proteomes" id="UP001239111"/>
    </source>
</evidence>
<keyword evidence="2" id="KW-1185">Reference proteome</keyword>
<organism evidence="1 2">
    <name type="scientific">Eretmocerus hayati</name>
    <dbReference type="NCBI Taxonomy" id="131215"/>
    <lineage>
        <taxon>Eukaryota</taxon>
        <taxon>Metazoa</taxon>
        <taxon>Ecdysozoa</taxon>
        <taxon>Arthropoda</taxon>
        <taxon>Hexapoda</taxon>
        <taxon>Insecta</taxon>
        <taxon>Pterygota</taxon>
        <taxon>Neoptera</taxon>
        <taxon>Endopterygota</taxon>
        <taxon>Hymenoptera</taxon>
        <taxon>Apocrita</taxon>
        <taxon>Proctotrupomorpha</taxon>
        <taxon>Chalcidoidea</taxon>
        <taxon>Aphelinidae</taxon>
        <taxon>Aphelininae</taxon>
        <taxon>Eretmocerus</taxon>
    </lineage>
</organism>
<proteinExistence type="predicted"/>
<dbReference type="Proteomes" id="UP001239111">
    <property type="component" value="Chromosome 1"/>
</dbReference>
<name>A0ACC2PNS6_9HYME</name>
<accession>A0ACC2PNS6</accession>
<evidence type="ECO:0000313" key="1">
    <source>
        <dbReference type="EMBL" id="KAJ8684244.1"/>
    </source>
</evidence>
<comment type="caution">
    <text evidence="1">The sequence shown here is derived from an EMBL/GenBank/DDBJ whole genome shotgun (WGS) entry which is preliminary data.</text>
</comment>
<reference evidence="1" key="1">
    <citation type="submission" date="2023-04" db="EMBL/GenBank/DDBJ databases">
        <title>A chromosome-level genome assembly of the parasitoid wasp Eretmocerus hayati.</title>
        <authorList>
            <person name="Zhong Y."/>
            <person name="Liu S."/>
            <person name="Liu Y."/>
        </authorList>
    </citation>
    <scope>NUCLEOTIDE SEQUENCE</scope>
    <source>
        <strain evidence="1">ZJU_SS_LIU_2023</strain>
    </source>
</reference>
<sequence>MQDEAFVVKVISVNNCFVYLPESWLKKLSSRPNVLRLEHDGITHYLSWNTRPSPDSSRLCISATFARNLSIKEGDEVLVSCAGEPPPVTSAVVAPVSSHDREILELQIENIQTNVLNQVSIVAKDQTIVSWITKSLCIALKIKSLSPLLKYGRLVENTEIHVEDVHQKSAIPNRTPAESESIISHIFGSLPNPLGITPSSIYRVHPMPDVDESISSLFTCYIWSSQMPPDFEGVTRLWRIRKIREDKQHAKSTSTRFLDTKEMAKEFVVLVRPLECHLKMAKSENDSHFRDFKRHPCIYMNQSLMKNLRTGVGGKVILELINENGPLSKCSSIEVSPCETIESVELFRNQISEYIGSDKLLLNSLCRVNLENGGHCFIKLLPESCSYAFFDKTDFRSIDISMNDRVNDEWTQPTSEEHDDLSLLIQSTVQNVFSSAVNDCERVLSLSLGFYDLPNLDYDRENILIRGASGSGKTTLCKLLLRIFRNAPRFTHTCFVDCRSLKGKKVEVIQKLFLTELSHAVYYQPSILFLDDIESITCANSNNDEVTADSTNAARISDVIFNLIREYQCQHYISVVATCTDFCKVGKKLREARGSHFFRTILTIPSLGKEERVKILQSSFQDKLILSKEIDLNHYGDKTEGWVAQDLIDFANKAAFATWKRHVKGRCLGSPMLHDSELAESLEHFSPSALRGLELHRGENGPGWSDVGGLASVKLALIEMLRWPLNYPRIFARAPIKIQSGVLLYGMPGTGKTMLAGAIARECGLNLISVKGPELLSKYIGASEEAVRNIFEKAHRAKPCVLFFDEFDSLAPRRGHDSTGVTDRVVNQLLTHLDGIESREGVAVVAASSRPDLLDPALLRPGRLDKSLLCPLPDQDDREEILAAICRAHQMDGRDLDLRAIAALTHGFTGADLNAVVMQARLDAIEKSSTSLSIENNVNVDYSCITQQELIESVASTKPSLSTSEKDRYNKIYARFTQRGKNTLEEFKQQKATLA</sequence>
<protein>
    <submittedName>
        <fullName evidence="1">Uncharacterized protein</fullName>
    </submittedName>
</protein>
<gene>
    <name evidence="1" type="ORF">QAD02_020036</name>
</gene>